<dbReference type="Pfam" id="PF00625">
    <property type="entry name" value="Guanylate_kin"/>
    <property type="match status" value="1"/>
</dbReference>
<dbReference type="SUPFAM" id="SSF52540">
    <property type="entry name" value="P-loop containing nucleoside triphosphate hydrolases"/>
    <property type="match status" value="1"/>
</dbReference>
<dbReference type="InterPro" id="IPR036034">
    <property type="entry name" value="PDZ_sf"/>
</dbReference>
<dbReference type="PANTHER" id="PTHR23122">
    <property type="entry name" value="MEMBRANE-ASSOCIATED GUANYLATE KINASE MAGUK"/>
    <property type="match status" value="1"/>
</dbReference>
<dbReference type="InterPro" id="IPR008144">
    <property type="entry name" value="Guanylate_kin-like_dom"/>
</dbReference>
<dbReference type="InterPro" id="IPR008145">
    <property type="entry name" value="GK/Ca_channel_bsu"/>
</dbReference>
<organism evidence="6 7">
    <name type="scientific">Pomatostomus ruficeps</name>
    <name type="common">Chestnut-crowned babbler</name>
    <dbReference type="NCBI Taxonomy" id="9176"/>
    <lineage>
        <taxon>Eukaryota</taxon>
        <taxon>Metazoa</taxon>
        <taxon>Chordata</taxon>
        <taxon>Craniata</taxon>
        <taxon>Vertebrata</taxon>
        <taxon>Euteleostomi</taxon>
        <taxon>Archelosauria</taxon>
        <taxon>Archosauria</taxon>
        <taxon>Dinosauria</taxon>
        <taxon>Saurischia</taxon>
        <taxon>Theropoda</taxon>
        <taxon>Coelurosauria</taxon>
        <taxon>Aves</taxon>
        <taxon>Neognathae</taxon>
        <taxon>Neoaves</taxon>
        <taxon>Telluraves</taxon>
        <taxon>Australaves</taxon>
        <taxon>Passeriformes</taxon>
        <taxon>Sylvioidea</taxon>
        <taxon>Timaliidae</taxon>
        <taxon>Pomatostomus</taxon>
    </lineage>
</organism>
<dbReference type="Gene3D" id="2.30.42.10">
    <property type="match status" value="1"/>
</dbReference>
<gene>
    <name evidence="6" type="primary">Mpp2</name>
    <name evidence="6" type="ORF">POSRUF_R05989</name>
</gene>
<keyword evidence="7" id="KW-1185">Reference proteome</keyword>
<dbReference type="SMART" id="SM00072">
    <property type="entry name" value="GuKc"/>
    <property type="match status" value="1"/>
</dbReference>
<dbReference type="SUPFAM" id="SSF50156">
    <property type="entry name" value="PDZ domain-like"/>
    <property type="match status" value="1"/>
</dbReference>
<dbReference type="FunFam" id="3.30.63.10:FF:000002">
    <property type="entry name" value="Guanylate kinase 1"/>
    <property type="match status" value="1"/>
</dbReference>
<dbReference type="InterPro" id="IPR001478">
    <property type="entry name" value="PDZ"/>
</dbReference>
<name>A0A7L2T2U8_POMRU</name>
<dbReference type="Proteomes" id="UP000583496">
    <property type="component" value="Unassembled WGS sequence"/>
</dbReference>
<dbReference type="PROSITE" id="PS00856">
    <property type="entry name" value="GUANYLATE_KINASE_1"/>
    <property type="match status" value="1"/>
</dbReference>
<dbReference type="PROSITE" id="PS50052">
    <property type="entry name" value="GUANYLATE_KINASE_2"/>
    <property type="match status" value="1"/>
</dbReference>
<evidence type="ECO:0000256" key="1">
    <source>
        <dbReference type="ARBA" id="ARBA00007014"/>
    </source>
</evidence>
<evidence type="ECO:0000259" key="5">
    <source>
        <dbReference type="PROSITE" id="PS50106"/>
    </source>
</evidence>
<evidence type="ECO:0000313" key="6">
    <source>
        <dbReference type="EMBL" id="NXS27608.1"/>
    </source>
</evidence>
<dbReference type="EMBL" id="VYZT01009669">
    <property type="protein sequence ID" value="NXS27608.1"/>
    <property type="molecule type" value="Genomic_DNA"/>
</dbReference>
<dbReference type="InterPro" id="IPR050716">
    <property type="entry name" value="MAGUK"/>
</dbReference>
<dbReference type="FunFam" id="3.40.50.300:FF:000146">
    <property type="entry name" value="MAGUK p55 subfamily member 6 isoform X1"/>
    <property type="match status" value="1"/>
</dbReference>
<comment type="caution">
    <text evidence="6">The sequence shown here is derived from an EMBL/GenBank/DDBJ whole genome shotgun (WGS) entry which is preliminary data.</text>
</comment>
<evidence type="ECO:0000256" key="3">
    <source>
        <dbReference type="SAM" id="MobiDB-lite"/>
    </source>
</evidence>
<evidence type="ECO:0000259" key="4">
    <source>
        <dbReference type="PROSITE" id="PS50052"/>
    </source>
</evidence>
<dbReference type="AlphaFoldDB" id="A0A7L2T2U8"/>
<evidence type="ECO:0000256" key="2">
    <source>
        <dbReference type="ARBA" id="ARBA00022443"/>
    </source>
</evidence>
<feature type="domain" description="Guanylate kinase-like" evidence="4">
    <location>
        <begin position="193"/>
        <end position="380"/>
    </location>
</feature>
<feature type="non-terminal residue" evidence="6">
    <location>
        <position position="1"/>
    </location>
</feature>
<feature type="non-terminal residue" evidence="6">
    <location>
        <position position="395"/>
    </location>
</feature>
<proteinExistence type="inferred from homology"/>
<sequence>GVTFRVERGELVIARILHGGMVAQQGLLHVGDVIREVNGREVGSDPRALQDSLRHASGSVVLKILPSYQEPHPPRQVPRPPPAGGGPCGVGGVSGAQEGPCGTGGSPRVALCPQACHVEGGSAGLVPSQLLEEKRKAFVKRDGEVAPTSGALCGSLSGKRKKRMMYLTTKNAEFDRHELLIYEEVARMPPFRRKTLVLIGAQGVGRRSLKNKLIMSDQARYGTTIPYTSRKPKESERDGQGYRFVSRGEMEADIKAGRYLEHGEYEGNLYGTRIDSIRAVVEAGKMCILDVNPQAVKVLRTAEFVPYVVFIEAPGPERLRAMNRAALESGVATKQLTEADAQRTVEESSRIQRGYGHYFDLSLTNDDLERTFGRLREAMDHLRVQPQWVPVTWVY</sequence>
<dbReference type="InterPro" id="IPR027417">
    <property type="entry name" value="P-loop_NTPase"/>
</dbReference>
<evidence type="ECO:0000313" key="7">
    <source>
        <dbReference type="Proteomes" id="UP000583496"/>
    </source>
</evidence>
<feature type="region of interest" description="Disordered" evidence="3">
    <location>
        <begin position="69"/>
        <end position="91"/>
    </location>
</feature>
<dbReference type="SMART" id="SM00228">
    <property type="entry name" value="PDZ"/>
    <property type="match status" value="1"/>
</dbReference>
<dbReference type="InterPro" id="IPR020590">
    <property type="entry name" value="Guanylate_kinase_CS"/>
</dbReference>
<accession>A0A7L2T2U8</accession>
<protein>
    <submittedName>
        <fullName evidence="6">MPP2 protein</fullName>
    </submittedName>
</protein>
<comment type="similarity">
    <text evidence="1">Belongs to the MAGUK family.</text>
</comment>
<reference evidence="6 7" key="1">
    <citation type="submission" date="2019-09" db="EMBL/GenBank/DDBJ databases">
        <title>Bird 10,000 Genomes (B10K) Project - Family phase.</title>
        <authorList>
            <person name="Zhang G."/>
        </authorList>
    </citation>
    <scope>NUCLEOTIDE SEQUENCE [LARGE SCALE GENOMIC DNA]</scope>
    <source>
        <strain evidence="6">B10K-DU-002-71</strain>
        <tissue evidence="6">Muscle</tissue>
    </source>
</reference>
<feature type="compositionally biased region" description="Pro residues" evidence="3">
    <location>
        <begin position="74"/>
        <end position="84"/>
    </location>
</feature>
<dbReference type="OrthoDB" id="65789at2759"/>
<feature type="domain" description="PDZ" evidence="5">
    <location>
        <begin position="1"/>
        <end position="68"/>
    </location>
</feature>
<keyword evidence="2" id="KW-0728">SH3 domain</keyword>
<dbReference type="Pfam" id="PF00595">
    <property type="entry name" value="PDZ"/>
    <property type="match status" value="1"/>
</dbReference>
<dbReference type="CDD" id="cd00071">
    <property type="entry name" value="GMPK"/>
    <property type="match status" value="1"/>
</dbReference>
<dbReference type="PROSITE" id="PS50106">
    <property type="entry name" value="PDZ"/>
    <property type="match status" value="1"/>
</dbReference>
<dbReference type="Gene3D" id="3.40.50.300">
    <property type="entry name" value="P-loop containing nucleotide triphosphate hydrolases"/>
    <property type="match status" value="1"/>
</dbReference>